<keyword evidence="8" id="KW-0375">Hydrogen ion transport</keyword>
<dbReference type="GO" id="GO:0046933">
    <property type="term" value="F:proton-transporting ATP synthase activity, rotational mechanism"/>
    <property type="evidence" value="ECO:0007669"/>
    <property type="project" value="UniProtKB-UniRule"/>
</dbReference>
<keyword evidence="4 8" id="KW-0406">Ion transport</keyword>
<evidence type="ECO:0000313" key="11">
    <source>
        <dbReference type="Proteomes" id="UP000655751"/>
    </source>
</evidence>
<dbReference type="InterPro" id="IPR001469">
    <property type="entry name" value="ATP_synth_F1_dsu/esu"/>
</dbReference>
<protein>
    <recommendedName>
        <fullName evidence="8">ATP synthase epsilon chain</fullName>
    </recommendedName>
    <alternativeName>
        <fullName evidence="8">ATP synthase F1 sector epsilon subunit</fullName>
    </alternativeName>
    <alternativeName>
        <fullName evidence="8">F-ATPase epsilon subunit</fullName>
    </alternativeName>
</protein>
<dbReference type="SUPFAM" id="SSF51344">
    <property type="entry name" value="Epsilon subunit of F1F0-ATP synthase N-terminal domain"/>
    <property type="match status" value="1"/>
</dbReference>
<evidence type="ECO:0000256" key="4">
    <source>
        <dbReference type="ARBA" id="ARBA00023065"/>
    </source>
</evidence>
<keyword evidence="11" id="KW-1185">Reference proteome</keyword>
<sequence>MMRRSTVVRVRPEDGTGLSVTLAVPGYRAFAFTATALRVPTATGELLIEAGHPSCVIPLDIGPFTVDAGARTWLAALHGGELRVADDEIDIVAATIEFADRIDVDRARAAQADAAHRLEHDRDDRAALLALRRANVRLAVAARVHPSPGARR</sequence>
<evidence type="ECO:0000256" key="7">
    <source>
        <dbReference type="ARBA" id="ARBA00023310"/>
    </source>
</evidence>
<comment type="subunit">
    <text evidence="8">F-type ATPases have 2 components, CF(1) - the catalytic core - and CF(0) - the membrane proton channel. CF(1) has five subunits: alpha(3), beta(3), gamma(1), delta(1), epsilon(1). CF(0) has three main subunits: a, b and c.</text>
</comment>
<evidence type="ECO:0000256" key="5">
    <source>
        <dbReference type="ARBA" id="ARBA00023136"/>
    </source>
</evidence>
<dbReference type="GO" id="GO:0005886">
    <property type="term" value="C:plasma membrane"/>
    <property type="evidence" value="ECO:0007669"/>
    <property type="project" value="UniProtKB-SubCell"/>
</dbReference>
<evidence type="ECO:0000313" key="10">
    <source>
        <dbReference type="EMBL" id="MBH0780839.1"/>
    </source>
</evidence>
<evidence type="ECO:0000259" key="9">
    <source>
        <dbReference type="Pfam" id="PF02823"/>
    </source>
</evidence>
<dbReference type="GO" id="GO:0045259">
    <property type="term" value="C:proton-transporting ATP synthase complex"/>
    <property type="evidence" value="ECO:0007669"/>
    <property type="project" value="UniProtKB-KW"/>
</dbReference>
<dbReference type="RefSeq" id="WP_196153147.1">
    <property type="nucleotide sequence ID" value="NZ_JADMLG010000018.1"/>
</dbReference>
<keyword evidence="8" id="KW-1003">Cell membrane</keyword>
<dbReference type="PANTHER" id="PTHR13822">
    <property type="entry name" value="ATP SYNTHASE DELTA/EPSILON CHAIN"/>
    <property type="match status" value="1"/>
</dbReference>
<evidence type="ECO:0000256" key="8">
    <source>
        <dbReference type="HAMAP-Rule" id="MF_00530"/>
    </source>
</evidence>
<dbReference type="InterPro" id="IPR036771">
    <property type="entry name" value="ATPsynth_dsu/esu_N"/>
</dbReference>
<evidence type="ECO:0000256" key="6">
    <source>
        <dbReference type="ARBA" id="ARBA00023196"/>
    </source>
</evidence>
<comment type="subcellular location">
    <subcellularLocation>
        <location evidence="1 8">Cell membrane</location>
        <topology evidence="1 8">Peripheral membrane protein</topology>
    </subcellularLocation>
</comment>
<keyword evidence="3 8" id="KW-0813">Transport</keyword>
<comment type="caution">
    <text evidence="10">The sequence shown here is derived from an EMBL/GenBank/DDBJ whole genome shotgun (WGS) entry which is preliminary data.</text>
</comment>
<dbReference type="EMBL" id="JADMLG010000018">
    <property type="protein sequence ID" value="MBH0780839.1"/>
    <property type="molecule type" value="Genomic_DNA"/>
</dbReference>
<reference evidence="10" key="1">
    <citation type="submission" date="2020-11" db="EMBL/GenBank/DDBJ databases">
        <title>Nocardia NEAU-351.nov., a novel actinomycete isolated from the cow dung.</title>
        <authorList>
            <person name="Zhang X."/>
        </authorList>
    </citation>
    <scope>NUCLEOTIDE SEQUENCE</scope>
    <source>
        <strain evidence="10">NEAU-351</strain>
    </source>
</reference>
<dbReference type="Proteomes" id="UP000655751">
    <property type="component" value="Unassembled WGS sequence"/>
</dbReference>
<dbReference type="PANTHER" id="PTHR13822:SF10">
    <property type="entry name" value="ATP SYNTHASE EPSILON CHAIN, CHLOROPLASTIC"/>
    <property type="match status" value="1"/>
</dbReference>
<keyword evidence="5 8" id="KW-0472">Membrane</keyword>
<dbReference type="HAMAP" id="MF_00530">
    <property type="entry name" value="ATP_synth_epsil_bac"/>
    <property type="match status" value="1"/>
</dbReference>
<dbReference type="GO" id="GO:0005524">
    <property type="term" value="F:ATP binding"/>
    <property type="evidence" value="ECO:0007669"/>
    <property type="project" value="UniProtKB-UniRule"/>
</dbReference>
<comment type="similarity">
    <text evidence="2 8">Belongs to the ATPase epsilon chain family.</text>
</comment>
<comment type="function">
    <text evidence="8">Produces ATP from ADP in the presence of a proton gradient across the membrane.</text>
</comment>
<feature type="domain" description="ATP synthase F1 complex delta/epsilon subunit N-terminal" evidence="9">
    <location>
        <begin position="21"/>
        <end position="95"/>
    </location>
</feature>
<evidence type="ECO:0000256" key="2">
    <source>
        <dbReference type="ARBA" id="ARBA00005712"/>
    </source>
</evidence>
<evidence type="ECO:0000256" key="3">
    <source>
        <dbReference type="ARBA" id="ARBA00022448"/>
    </source>
</evidence>
<dbReference type="InterPro" id="IPR020546">
    <property type="entry name" value="ATP_synth_F1_dsu/esu_N"/>
</dbReference>
<dbReference type="Pfam" id="PF02823">
    <property type="entry name" value="ATP-synt_DE_N"/>
    <property type="match status" value="1"/>
</dbReference>
<organism evidence="10 11">
    <name type="scientific">Nocardia bovistercoris</name>
    <dbReference type="NCBI Taxonomy" id="2785916"/>
    <lineage>
        <taxon>Bacteria</taxon>
        <taxon>Bacillati</taxon>
        <taxon>Actinomycetota</taxon>
        <taxon>Actinomycetes</taxon>
        <taxon>Mycobacteriales</taxon>
        <taxon>Nocardiaceae</taxon>
        <taxon>Nocardia</taxon>
    </lineage>
</organism>
<name>A0A931IG60_9NOCA</name>
<accession>A0A931IG60</accession>
<gene>
    <name evidence="8" type="primary">atpC</name>
    <name evidence="10" type="ORF">IT779_31670</name>
</gene>
<dbReference type="AlphaFoldDB" id="A0A931IG60"/>
<proteinExistence type="inferred from homology"/>
<evidence type="ECO:0000256" key="1">
    <source>
        <dbReference type="ARBA" id="ARBA00004202"/>
    </source>
</evidence>
<dbReference type="Gene3D" id="2.60.15.10">
    <property type="entry name" value="F0F1 ATP synthase delta/epsilon subunit, N-terminal"/>
    <property type="match status" value="1"/>
</dbReference>
<keyword evidence="6 8" id="KW-0139">CF(1)</keyword>
<keyword evidence="7 8" id="KW-0066">ATP synthesis</keyword>